<evidence type="ECO:0000256" key="4">
    <source>
        <dbReference type="SAM" id="MobiDB-lite"/>
    </source>
</evidence>
<gene>
    <name evidence="6" type="primary">EXOSC2</name>
    <name evidence="6" type="synonym">RRP4</name>
</gene>
<dbReference type="GO" id="GO:0003723">
    <property type="term" value="F:RNA binding"/>
    <property type="evidence" value="ECO:0007669"/>
    <property type="project" value="UniProtKB-UniRule"/>
</dbReference>
<proteinExistence type="predicted"/>
<protein>
    <submittedName>
        <fullName evidence="6">Exosome complex component (RRP4, EXOSC2)</fullName>
    </submittedName>
</protein>
<dbReference type="InterPro" id="IPR036612">
    <property type="entry name" value="KH_dom_type_1_sf"/>
</dbReference>
<feature type="domain" description="S1 motif" evidence="5">
    <location>
        <begin position="71"/>
        <end position="140"/>
    </location>
</feature>
<dbReference type="GO" id="GO:0034475">
    <property type="term" value="P:U4 snRNA 3'-end processing"/>
    <property type="evidence" value="ECO:0007669"/>
    <property type="project" value="TreeGrafter"/>
</dbReference>
<name>A0A075HBW0_9EURY</name>
<dbReference type="GO" id="GO:0000178">
    <property type="term" value="C:exosome (RNase complex)"/>
    <property type="evidence" value="ECO:0007669"/>
    <property type="project" value="UniProtKB-KW"/>
</dbReference>
<reference evidence="6" key="1">
    <citation type="journal article" date="2014" name="Genome Biol. Evol.">
        <title>Pangenome evidence for extensive interdomain horizontal transfer affecting lineage core and shell genes in uncultured planktonic thaumarchaeota and euryarchaeota.</title>
        <authorList>
            <person name="Deschamps P."/>
            <person name="Zivanovic Y."/>
            <person name="Moreira D."/>
            <person name="Rodriguez-Valera F."/>
            <person name="Lopez-Garcia P."/>
        </authorList>
    </citation>
    <scope>NUCLEOTIDE SEQUENCE</scope>
</reference>
<dbReference type="Gene3D" id="3.30.1370.10">
    <property type="entry name" value="K Homology domain, type 1"/>
    <property type="match status" value="1"/>
</dbReference>
<dbReference type="PROSITE" id="PS50126">
    <property type="entry name" value="S1"/>
    <property type="match status" value="1"/>
</dbReference>
<dbReference type="InterPro" id="IPR048565">
    <property type="entry name" value="S1_RRP4"/>
</dbReference>
<evidence type="ECO:0000256" key="2">
    <source>
        <dbReference type="ARBA" id="ARBA00022884"/>
    </source>
</evidence>
<evidence type="ECO:0000259" key="5">
    <source>
        <dbReference type="PROSITE" id="PS50126"/>
    </source>
</evidence>
<dbReference type="GO" id="GO:0071051">
    <property type="term" value="P:poly(A)-dependent snoRNA 3'-end processing"/>
    <property type="evidence" value="ECO:0007669"/>
    <property type="project" value="TreeGrafter"/>
</dbReference>
<keyword evidence="1" id="KW-0271">Exosome</keyword>
<evidence type="ECO:0000256" key="3">
    <source>
        <dbReference type="PROSITE-ProRule" id="PRU00117"/>
    </source>
</evidence>
<dbReference type="Gene3D" id="2.40.50.100">
    <property type="match status" value="1"/>
</dbReference>
<dbReference type="PANTHER" id="PTHR21321:SF4">
    <property type="entry name" value="EXOSOME COMPLEX COMPONENT RRP4"/>
    <property type="match status" value="1"/>
</dbReference>
<dbReference type="Gene3D" id="2.40.50.140">
    <property type="entry name" value="Nucleic acid-binding proteins"/>
    <property type="match status" value="1"/>
</dbReference>
<dbReference type="GO" id="GO:0071034">
    <property type="term" value="P:CUT catabolic process"/>
    <property type="evidence" value="ECO:0007669"/>
    <property type="project" value="TreeGrafter"/>
</dbReference>
<feature type="region of interest" description="Disordered" evidence="4">
    <location>
        <begin position="1"/>
        <end position="23"/>
    </location>
</feature>
<sequence>MTGDSTSNEPDSGSTLVHPGERLSVEEGARAGHGVRLIDGTLVAMKTGNMQKHGNMVTIEPLSSRYVPRASDLVVGYIEGMTNNIWFVDIGAAFNAILPMSLAPWKVEFGAVRQHLGIGDAILCRVQEVDETHSSVVTMKGMGLRKLKSGFIEEIPPHIIGKVVGKGGGMLQQLKSLGQSRIIIGQNGRVWIDGEQTGMSEAREAIDVIRETAHLPGLNERVAALATE</sequence>
<dbReference type="InterPro" id="IPR012340">
    <property type="entry name" value="NA-bd_OB-fold"/>
</dbReference>
<dbReference type="EMBL" id="KF900914">
    <property type="protein sequence ID" value="AIF11323.1"/>
    <property type="molecule type" value="Genomic_DNA"/>
</dbReference>
<keyword evidence="2 3" id="KW-0694">RNA-binding</keyword>
<accession>A0A075HBW0</accession>
<evidence type="ECO:0000313" key="6">
    <source>
        <dbReference type="EMBL" id="AIF11323.1"/>
    </source>
</evidence>
<dbReference type="GO" id="GO:0000467">
    <property type="term" value="P:exonucleolytic trimming to generate mature 3'-end of 5.8S rRNA from tricistronic rRNA transcript (SSU-rRNA, 5.8S rRNA, LSU-rRNA)"/>
    <property type="evidence" value="ECO:0007669"/>
    <property type="project" value="TreeGrafter"/>
</dbReference>
<dbReference type="AlphaFoldDB" id="A0A075HBW0"/>
<dbReference type="InterPro" id="IPR003029">
    <property type="entry name" value="S1_domain"/>
</dbReference>
<dbReference type="SUPFAM" id="SSF54791">
    <property type="entry name" value="Eukaryotic type KH-domain (KH-domain type I)"/>
    <property type="match status" value="1"/>
</dbReference>
<dbReference type="InterPro" id="IPR026699">
    <property type="entry name" value="Exosome_RNA_bind1/RRP40/RRP4"/>
</dbReference>
<dbReference type="SMART" id="SM00316">
    <property type="entry name" value="S1"/>
    <property type="match status" value="1"/>
</dbReference>
<dbReference type="SUPFAM" id="SSF110324">
    <property type="entry name" value="Ribosomal L27 protein-like"/>
    <property type="match status" value="1"/>
</dbReference>
<feature type="compositionally biased region" description="Polar residues" evidence="4">
    <location>
        <begin position="1"/>
        <end position="15"/>
    </location>
</feature>
<dbReference type="PROSITE" id="PS50084">
    <property type="entry name" value="KH_TYPE_1"/>
    <property type="match status" value="1"/>
</dbReference>
<dbReference type="SUPFAM" id="SSF50249">
    <property type="entry name" value="Nucleic acid-binding proteins"/>
    <property type="match status" value="1"/>
</dbReference>
<evidence type="ECO:0000256" key="1">
    <source>
        <dbReference type="ARBA" id="ARBA00022835"/>
    </source>
</evidence>
<organism evidence="6">
    <name type="scientific">uncultured marine group II/III euryarchaeote KM3_51_E06</name>
    <dbReference type="NCBI Taxonomy" id="1456455"/>
    <lineage>
        <taxon>Archaea</taxon>
        <taxon>Methanobacteriati</taxon>
        <taxon>Methanobacteriota</taxon>
        <taxon>environmental samples</taxon>
    </lineage>
</organism>
<dbReference type="PANTHER" id="PTHR21321">
    <property type="entry name" value="PNAS-3 RELATED"/>
    <property type="match status" value="1"/>
</dbReference>
<dbReference type="CDD" id="cd05789">
    <property type="entry name" value="S1_Rrp4"/>
    <property type="match status" value="1"/>
</dbReference>